<evidence type="ECO:0000313" key="3">
    <source>
        <dbReference type="EMBL" id="TDL98990.1"/>
    </source>
</evidence>
<evidence type="ECO:0000256" key="1">
    <source>
        <dbReference type="ARBA" id="ARBA00008522"/>
    </source>
</evidence>
<comment type="similarity">
    <text evidence="1 2">Belongs to the UPF0178 family.</text>
</comment>
<dbReference type="PANTHER" id="PTHR35146">
    <property type="entry name" value="UPF0178 PROTEIN YAII"/>
    <property type="match status" value="1"/>
</dbReference>
<comment type="caution">
    <text evidence="3">The sequence shown here is derived from an EMBL/GenBank/DDBJ whole genome shotgun (WGS) entry which is preliminary data.</text>
</comment>
<sequence>MTILVDADACPVIAEIIELADNHQLNVILVRNFNHFTSKHYPDFVSVQYVDDGADSADYKIVALTRPGDIVITQDYGLASLLLNKKAIILHHNGKLYTKDNIDQLLTIRHTSLQMRRAGIRTKGPKALSPADKAYFKEQLEKTILNQ</sequence>
<dbReference type="Proteomes" id="UP000295310">
    <property type="component" value="Unassembled WGS sequence"/>
</dbReference>
<dbReference type="RefSeq" id="WP_133430884.1">
    <property type="nucleotide sequence ID" value="NZ_SCWA01000001.1"/>
</dbReference>
<dbReference type="OrthoDB" id="9798918at2"/>
<name>A0A4R6BGM6_9STAP</name>
<reference evidence="3 4" key="1">
    <citation type="submission" date="2019-01" db="EMBL/GenBank/DDBJ databases">
        <title>Draft genome sequences of the type strains of six Macrococcus species.</title>
        <authorList>
            <person name="Mazhar S."/>
            <person name="Altermann E."/>
            <person name="Hill C."/>
            <person name="Mcauliffe O."/>
        </authorList>
    </citation>
    <scope>NUCLEOTIDE SEQUENCE [LARGE SCALE GENOMIC DNA]</scope>
    <source>
        <strain evidence="3 4">CCM4811</strain>
    </source>
</reference>
<dbReference type="Pfam" id="PF02639">
    <property type="entry name" value="DUF188"/>
    <property type="match status" value="1"/>
</dbReference>
<evidence type="ECO:0000256" key="2">
    <source>
        <dbReference type="HAMAP-Rule" id="MF_00489"/>
    </source>
</evidence>
<dbReference type="InterPro" id="IPR003791">
    <property type="entry name" value="UPF0178"/>
</dbReference>
<keyword evidence="4" id="KW-1185">Reference proteome</keyword>
<proteinExistence type="inferred from homology"/>
<dbReference type="PANTHER" id="PTHR35146:SF1">
    <property type="entry name" value="UPF0178 PROTEIN YAII"/>
    <property type="match status" value="1"/>
</dbReference>
<accession>A0A4R6BGM6</accession>
<dbReference type="AlphaFoldDB" id="A0A4R6BGM6"/>
<evidence type="ECO:0000313" key="4">
    <source>
        <dbReference type="Proteomes" id="UP000295310"/>
    </source>
</evidence>
<organism evidence="3 4">
    <name type="scientific">Macrococcus brunensis</name>
    <dbReference type="NCBI Taxonomy" id="198483"/>
    <lineage>
        <taxon>Bacteria</taxon>
        <taxon>Bacillati</taxon>
        <taxon>Bacillota</taxon>
        <taxon>Bacilli</taxon>
        <taxon>Bacillales</taxon>
        <taxon>Staphylococcaceae</taxon>
        <taxon>Macrococcus</taxon>
    </lineage>
</organism>
<protein>
    <recommendedName>
        <fullName evidence="2">UPF0178 protein ERX27_00680</fullName>
    </recommendedName>
</protein>
<dbReference type="NCBIfam" id="NF001095">
    <property type="entry name" value="PRK00124.1"/>
    <property type="match status" value="1"/>
</dbReference>
<gene>
    <name evidence="3" type="ORF">ERX27_00680</name>
</gene>
<dbReference type="EMBL" id="SCWA01000001">
    <property type="protein sequence ID" value="TDL98990.1"/>
    <property type="molecule type" value="Genomic_DNA"/>
</dbReference>
<dbReference type="HAMAP" id="MF_00489">
    <property type="entry name" value="UPF0178"/>
    <property type="match status" value="1"/>
</dbReference>